<dbReference type="Proteomes" id="UP000828390">
    <property type="component" value="Unassembled WGS sequence"/>
</dbReference>
<sequence length="134" mass="15459">MKENIDLLVRSRNSLRNCFNSKYLFATKSASSHIRGTDVLRSIAIDYGAEHPERLRTTKLRKHIVTMTLSENELDILAKFLGHDIRVHREFYRLPDGTMQVAKFSKLLMMMESGQITRNSVNSLDDIDVDDECI</sequence>
<dbReference type="AlphaFoldDB" id="A0A9D4GJS1"/>
<comment type="caution">
    <text evidence="1">The sequence shown here is derived from an EMBL/GenBank/DDBJ whole genome shotgun (WGS) entry which is preliminary data.</text>
</comment>
<accession>A0A9D4GJS1</accession>
<proteinExistence type="predicted"/>
<reference evidence="1" key="2">
    <citation type="submission" date="2020-11" db="EMBL/GenBank/DDBJ databases">
        <authorList>
            <person name="McCartney M.A."/>
            <person name="Auch B."/>
            <person name="Kono T."/>
            <person name="Mallez S."/>
            <person name="Becker A."/>
            <person name="Gohl D.M."/>
            <person name="Silverstein K.A.T."/>
            <person name="Koren S."/>
            <person name="Bechman K.B."/>
            <person name="Herman A."/>
            <person name="Abrahante J.E."/>
            <person name="Garbe J."/>
        </authorList>
    </citation>
    <scope>NUCLEOTIDE SEQUENCE</scope>
    <source>
        <strain evidence="1">Duluth1</strain>
        <tissue evidence="1">Whole animal</tissue>
    </source>
</reference>
<evidence type="ECO:0000313" key="1">
    <source>
        <dbReference type="EMBL" id="KAH3816746.1"/>
    </source>
</evidence>
<reference evidence="1" key="1">
    <citation type="journal article" date="2019" name="bioRxiv">
        <title>The Genome of the Zebra Mussel, Dreissena polymorpha: A Resource for Invasive Species Research.</title>
        <authorList>
            <person name="McCartney M.A."/>
            <person name="Auch B."/>
            <person name="Kono T."/>
            <person name="Mallez S."/>
            <person name="Zhang Y."/>
            <person name="Obille A."/>
            <person name="Becker A."/>
            <person name="Abrahante J.E."/>
            <person name="Garbe J."/>
            <person name="Badalamenti J.P."/>
            <person name="Herman A."/>
            <person name="Mangelson H."/>
            <person name="Liachko I."/>
            <person name="Sullivan S."/>
            <person name="Sone E.D."/>
            <person name="Koren S."/>
            <person name="Silverstein K.A.T."/>
            <person name="Beckman K.B."/>
            <person name="Gohl D.M."/>
        </authorList>
    </citation>
    <scope>NUCLEOTIDE SEQUENCE</scope>
    <source>
        <strain evidence="1">Duluth1</strain>
        <tissue evidence="1">Whole animal</tissue>
    </source>
</reference>
<organism evidence="1 2">
    <name type="scientific">Dreissena polymorpha</name>
    <name type="common">Zebra mussel</name>
    <name type="synonym">Mytilus polymorpha</name>
    <dbReference type="NCBI Taxonomy" id="45954"/>
    <lineage>
        <taxon>Eukaryota</taxon>
        <taxon>Metazoa</taxon>
        <taxon>Spiralia</taxon>
        <taxon>Lophotrochozoa</taxon>
        <taxon>Mollusca</taxon>
        <taxon>Bivalvia</taxon>
        <taxon>Autobranchia</taxon>
        <taxon>Heteroconchia</taxon>
        <taxon>Euheterodonta</taxon>
        <taxon>Imparidentia</taxon>
        <taxon>Neoheterodontei</taxon>
        <taxon>Myida</taxon>
        <taxon>Dreissenoidea</taxon>
        <taxon>Dreissenidae</taxon>
        <taxon>Dreissena</taxon>
    </lineage>
</organism>
<dbReference type="EMBL" id="JAIWYP010000005">
    <property type="protein sequence ID" value="KAH3816746.1"/>
    <property type="molecule type" value="Genomic_DNA"/>
</dbReference>
<dbReference type="PANTHER" id="PTHR33480:SF1">
    <property type="entry name" value="TYR RECOMBINASE DOMAIN-CONTAINING PROTEIN"/>
    <property type="match status" value="1"/>
</dbReference>
<protein>
    <submittedName>
        <fullName evidence="1">Uncharacterized protein</fullName>
    </submittedName>
</protein>
<keyword evidence="2" id="KW-1185">Reference proteome</keyword>
<name>A0A9D4GJS1_DREPO</name>
<gene>
    <name evidence="1" type="ORF">DPMN_118267</name>
</gene>
<dbReference type="PANTHER" id="PTHR33480">
    <property type="entry name" value="SET DOMAIN-CONTAINING PROTEIN-RELATED"/>
    <property type="match status" value="1"/>
</dbReference>
<evidence type="ECO:0000313" key="2">
    <source>
        <dbReference type="Proteomes" id="UP000828390"/>
    </source>
</evidence>